<dbReference type="InterPro" id="IPR020846">
    <property type="entry name" value="MFS_dom"/>
</dbReference>
<keyword evidence="3" id="KW-1003">Cell membrane</keyword>
<dbReference type="InterPro" id="IPR050189">
    <property type="entry name" value="MFS_Efflux_Transporters"/>
</dbReference>
<dbReference type="Pfam" id="PF07690">
    <property type="entry name" value="MFS_1"/>
    <property type="match status" value="1"/>
</dbReference>
<feature type="transmembrane region" description="Helical" evidence="7">
    <location>
        <begin position="377"/>
        <end position="401"/>
    </location>
</feature>
<reference evidence="9 10" key="1">
    <citation type="journal article" date="2015" name="J. Biotechnol.">
        <title>Complete genome sequence of Paenibacillus beijingensis 7188(T) (=DSM 24997(T)), a novel rhizobacterium from jujube garden soil.</title>
        <authorList>
            <person name="Kwak Y."/>
            <person name="Shin J.H."/>
        </authorList>
    </citation>
    <scope>NUCLEOTIDE SEQUENCE [LARGE SCALE GENOMIC DNA]</scope>
    <source>
        <strain evidence="9 10">DSM 24997</strain>
    </source>
</reference>
<feature type="transmembrane region" description="Helical" evidence="7">
    <location>
        <begin position="318"/>
        <end position="340"/>
    </location>
</feature>
<dbReference type="HOGENOM" id="CLU_001265_10_6_9"/>
<dbReference type="PANTHER" id="PTHR43124:SF3">
    <property type="entry name" value="CHLORAMPHENICOL EFFLUX PUMP RV0191"/>
    <property type="match status" value="1"/>
</dbReference>
<dbReference type="GO" id="GO:0005886">
    <property type="term" value="C:plasma membrane"/>
    <property type="evidence" value="ECO:0007669"/>
    <property type="project" value="UniProtKB-SubCell"/>
</dbReference>
<keyword evidence="10" id="KW-1185">Reference proteome</keyword>
<dbReference type="PANTHER" id="PTHR43124">
    <property type="entry name" value="PURINE EFFLUX PUMP PBUE"/>
    <property type="match status" value="1"/>
</dbReference>
<reference evidence="10" key="2">
    <citation type="submission" date="2015-03" db="EMBL/GenBank/DDBJ databases">
        <title>Genome sequence of Paenibacillus beijingensis strain DSM 24997T.</title>
        <authorList>
            <person name="Kwak Y."/>
            <person name="Shin J.-H."/>
        </authorList>
    </citation>
    <scope>NUCLEOTIDE SEQUENCE [LARGE SCALE GENOMIC DNA]</scope>
    <source>
        <strain evidence="10">DSM 24997</strain>
    </source>
</reference>
<evidence type="ECO:0000256" key="1">
    <source>
        <dbReference type="ARBA" id="ARBA00004651"/>
    </source>
</evidence>
<dbReference type="PROSITE" id="PS50850">
    <property type="entry name" value="MFS"/>
    <property type="match status" value="1"/>
</dbReference>
<dbReference type="InterPro" id="IPR001958">
    <property type="entry name" value="Tet-R_TetA/multi-R_MdtG-like"/>
</dbReference>
<accession>A0A0D5NR46</accession>
<dbReference type="PRINTS" id="PR01035">
    <property type="entry name" value="TCRTETA"/>
</dbReference>
<dbReference type="Gene3D" id="1.20.1250.20">
    <property type="entry name" value="MFS general substrate transporter like domains"/>
    <property type="match status" value="1"/>
</dbReference>
<dbReference type="AlphaFoldDB" id="A0A0D5NR46"/>
<dbReference type="PATRIC" id="fig|1126833.4.peg.92"/>
<feature type="transmembrane region" description="Helical" evidence="7">
    <location>
        <begin position="352"/>
        <end position="371"/>
    </location>
</feature>
<feature type="transmembrane region" description="Helical" evidence="7">
    <location>
        <begin position="52"/>
        <end position="72"/>
    </location>
</feature>
<sequence>MGGANKASGSKSRSKWKEYTALATVPLVLVLGNSMLVPILPDMERQMKLTSLQSSMVITLFSIAAGLVIPVAGYLSDRFSRKAVIIPSLAIYGAAGILAGFGALWGSYAILIVSRAIQGIAAAGTAPIAMALVGDLYKDGEESEALGLIEASNGTGKVVSPIIGSLLALIVWYAPFFAFPLFCAASLLAVMFMLKEPSSNEKPVPALEYLRGIGAEFKAQGRWLIPAFVAGALGLFIMFGVLFYLSDVLEKAPYYIDGVAKGGVLAIPLLGLVVTAYLTGRVIKNNGRLMRILMVTGLALMAAALGCGMLGYNKIILLIALITISSIGTGLLLPCLNTLITGSVDRSKRGMITSLYSSLRFIGVAFGPPLFTWLTAVSVMLLFGIVSGLSVAVMIGVWLLVRPPAKSGDTAGTNNRK</sequence>
<dbReference type="STRING" id="1126833.VN24_00395"/>
<keyword evidence="5 7" id="KW-1133">Transmembrane helix</keyword>
<organism evidence="9 10">
    <name type="scientific">Paenibacillus beijingensis</name>
    <dbReference type="NCBI Taxonomy" id="1126833"/>
    <lineage>
        <taxon>Bacteria</taxon>
        <taxon>Bacillati</taxon>
        <taxon>Bacillota</taxon>
        <taxon>Bacilli</taxon>
        <taxon>Bacillales</taxon>
        <taxon>Paenibacillaceae</taxon>
        <taxon>Paenibacillus</taxon>
    </lineage>
</organism>
<dbReference type="GO" id="GO:0022857">
    <property type="term" value="F:transmembrane transporter activity"/>
    <property type="evidence" value="ECO:0007669"/>
    <property type="project" value="InterPro"/>
</dbReference>
<comment type="subcellular location">
    <subcellularLocation>
        <location evidence="1">Cell membrane</location>
        <topology evidence="1">Multi-pass membrane protein</topology>
    </subcellularLocation>
</comment>
<feature type="domain" description="Major facilitator superfamily (MFS) profile" evidence="8">
    <location>
        <begin position="18"/>
        <end position="405"/>
    </location>
</feature>
<keyword evidence="2" id="KW-0813">Transport</keyword>
<evidence type="ECO:0000313" key="10">
    <source>
        <dbReference type="Proteomes" id="UP000032633"/>
    </source>
</evidence>
<feature type="transmembrane region" description="Helical" evidence="7">
    <location>
        <begin position="258"/>
        <end position="280"/>
    </location>
</feature>
<gene>
    <name evidence="9" type="ORF">VN24_00395</name>
</gene>
<dbReference type="KEGG" id="pbj:VN24_00395"/>
<proteinExistence type="predicted"/>
<evidence type="ECO:0000256" key="6">
    <source>
        <dbReference type="ARBA" id="ARBA00023136"/>
    </source>
</evidence>
<keyword evidence="6 7" id="KW-0472">Membrane</keyword>
<evidence type="ECO:0000313" key="9">
    <source>
        <dbReference type="EMBL" id="AJY77393.1"/>
    </source>
</evidence>
<feature type="transmembrane region" description="Helical" evidence="7">
    <location>
        <begin position="223"/>
        <end position="246"/>
    </location>
</feature>
<name>A0A0D5NR46_9BACL</name>
<evidence type="ECO:0000256" key="4">
    <source>
        <dbReference type="ARBA" id="ARBA00022692"/>
    </source>
</evidence>
<keyword evidence="4 7" id="KW-0812">Transmembrane</keyword>
<feature type="transmembrane region" description="Helical" evidence="7">
    <location>
        <begin position="21"/>
        <end position="40"/>
    </location>
</feature>
<evidence type="ECO:0000256" key="3">
    <source>
        <dbReference type="ARBA" id="ARBA00022475"/>
    </source>
</evidence>
<feature type="transmembrane region" description="Helical" evidence="7">
    <location>
        <begin position="84"/>
        <end position="105"/>
    </location>
</feature>
<dbReference type="SUPFAM" id="SSF103473">
    <property type="entry name" value="MFS general substrate transporter"/>
    <property type="match status" value="1"/>
</dbReference>
<dbReference type="InterPro" id="IPR036259">
    <property type="entry name" value="MFS_trans_sf"/>
</dbReference>
<dbReference type="EMBL" id="CP011058">
    <property type="protein sequence ID" value="AJY77393.1"/>
    <property type="molecule type" value="Genomic_DNA"/>
</dbReference>
<feature type="transmembrane region" description="Helical" evidence="7">
    <location>
        <begin position="170"/>
        <end position="194"/>
    </location>
</feature>
<dbReference type="CDD" id="cd17474">
    <property type="entry name" value="MFS_YfmO_like"/>
    <property type="match status" value="1"/>
</dbReference>
<feature type="transmembrane region" description="Helical" evidence="7">
    <location>
        <begin position="292"/>
        <end position="312"/>
    </location>
</feature>
<dbReference type="InterPro" id="IPR011701">
    <property type="entry name" value="MFS"/>
</dbReference>
<dbReference type="Proteomes" id="UP000032633">
    <property type="component" value="Chromosome"/>
</dbReference>
<evidence type="ECO:0000259" key="8">
    <source>
        <dbReference type="PROSITE" id="PS50850"/>
    </source>
</evidence>
<evidence type="ECO:0000256" key="7">
    <source>
        <dbReference type="SAM" id="Phobius"/>
    </source>
</evidence>
<protein>
    <submittedName>
        <fullName evidence="9">MFS transporter</fullName>
    </submittedName>
</protein>
<evidence type="ECO:0000256" key="2">
    <source>
        <dbReference type="ARBA" id="ARBA00022448"/>
    </source>
</evidence>
<evidence type="ECO:0000256" key="5">
    <source>
        <dbReference type="ARBA" id="ARBA00022989"/>
    </source>
</evidence>